<dbReference type="GO" id="GO:0003677">
    <property type="term" value="F:DNA binding"/>
    <property type="evidence" value="ECO:0007669"/>
    <property type="project" value="InterPro"/>
</dbReference>
<evidence type="ECO:0000313" key="2">
    <source>
        <dbReference type="EMBL" id="AIU69447.1"/>
    </source>
</evidence>
<protein>
    <recommendedName>
        <fullName evidence="4">Tyr recombinase domain-containing protein</fullName>
    </recommendedName>
</protein>
<keyword evidence="1" id="KW-0233">DNA recombination</keyword>
<evidence type="ECO:0000313" key="3">
    <source>
        <dbReference type="Proteomes" id="UP000029980"/>
    </source>
</evidence>
<dbReference type="GeneID" id="25152458"/>
<dbReference type="InterPro" id="IPR013762">
    <property type="entry name" value="Integrase-like_cat_sf"/>
</dbReference>
<gene>
    <name evidence="2" type="ORF">TEU_03285</name>
</gene>
<dbReference type="GO" id="GO:0015074">
    <property type="term" value="P:DNA integration"/>
    <property type="evidence" value="ECO:0007669"/>
    <property type="project" value="InterPro"/>
</dbReference>
<dbReference type="Proteomes" id="UP000029980">
    <property type="component" value="Chromosome"/>
</dbReference>
<dbReference type="RefSeq" id="WP_050002425.1">
    <property type="nucleotide sequence ID" value="NZ_CP008887.1"/>
</dbReference>
<dbReference type="AlphaFoldDB" id="A0A097QSK7"/>
<dbReference type="HOGENOM" id="CLU_697600_0_0_2"/>
<dbReference type="OrthoDB" id="384118at2157"/>
<dbReference type="InterPro" id="IPR011010">
    <property type="entry name" value="DNA_brk_join_enz"/>
</dbReference>
<dbReference type="GO" id="GO:0006310">
    <property type="term" value="P:DNA recombination"/>
    <property type="evidence" value="ECO:0007669"/>
    <property type="project" value="UniProtKB-KW"/>
</dbReference>
<organism evidence="2 3">
    <name type="scientific">Thermococcus eurythermalis</name>
    <dbReference type="NCBI Taxonomy" id="1505907"/>
    <lineage>
        <taxon>Archaea</taxon>
        <taxon>Methanobacteriati</taxon>
        <taxon>Methanobacteriota</taxon>
        <taxon>Thermococci</taxon>
        <taxon>Thermococcales</taxon>
        <taxon>Thermococcaceae</taxon>
        <taxon>Thermococcus</taxon>
    </lineage>
</organism>
<reference evidence="2 3" key="1">
    <citation type="journal article" date="2015" name="Int. J. Syst. Evol. Microbiol.">
        <title>Thermococcus eurythermalis sp. nov., a conditional piezophilic hyperthermophilic archaeon with a wide temperature range isolated from an oil-immersed chimney in the Guaymas Basin.</title>
        <authorList>
            <person name="Zhao W."/>
            <person name="Zeng X."/>
            <person name="Xiao X."/>
        </authorList>
    </citation>
    <scope>NUCLEOTIDE SEQUENCE [LARGE SCALE GENOMIC DNA]</scope>
    <source>
        <strain evidence="2 3">A501</strain>
    </source>
</reference>
<dbReference type="EMBL" id="CP008887">
    <property type="protein sequence ID" value="AIU69447.1"/>
    <property type="molecule type" value="Genomic_DNA"/>
</dbReference>
<keyword evidence="3" id="KW-1185">Reference proteome</keyword>
<dbReference type="KEGG" id="teu:TEU_03285"/>
<proteinExistence type="predicted"/>
<accession>A0A097QSK7</accession>
<evidence type="ECO:0008006" key="4">
    <source>
        <dbReference type="Google" id="ProtNLM"/>
    </source>
</evidence>
<sequence>MQWDKLYTYNTRFEVVDMFVEQSKEVFVIVSDNDFEGWLMYKQKIGTTKDWMRNLRNWTRQFREMMRDEFPHLTIVRSGVYYYQLNRQVIHRFMMYLFNKYSYRSYQKFYHSFFDFLDWVATNIDLTDEEYKNLLVLQSLKNKYSLRKLVNQHQLAEYRDSRTIKAVTTEDIRKSIELIVDLYNNSNKMRLTDWFVWSSSVALTVMSVTGMRFRDLRSIKFRDVDWEARMIIGKNNKIGELDFYFLNDEALELLIKYKELFGLSDSDYIVGYRRLDEAFRRIREQVYSKELIKASRLSNNTIIQILYPVQLKMCKKAYVNRLVEMGVKEPVLSLLTHHRNPSRGLENSQVAKTLWNHYINKVVRADTNLYKMLREEYDKAFKSLKLLPESFYELF</sequence>
<name>A0A097QSK7_9EURY</name>
<evidence type="ECO:0000256" key="1">
    <source>
        <dbReference type="ARBA" id="ARBA00023172"/>
    </source>
</evidence>
<dbReference type="SUPFAM" id="SSF56349">
    <property type="entry name" value="DNA breaking-rejoining enzymes"/>
    <property type="match status" value="1"/>
</dbReference>
<dbReference type="Gene3D" id="1.10.443.10">
    <property type="entry name" value="Intergrase catalytic core"/>
    <property type="match status" value="1"/>
</dbReference>